<evidence type="ECO:0000313" key="2">
    <source>
        <dbReference type="EMBL" id="CAG5094229.1"/>
    </source>
</evidence>
<gene>
    <name evidence="2" type="ORF">OKIOD_LOCUS4926</name>
</gene>
<dbReference type="InterPro" id="IPR011992">
    <property type="entry name" value="EF-hand-dom_pair"/>
</dbReference>
<protein>
    <submittedName>
        <fullName evidence="2">Oidioi.mRNA.OKI2018_I69.XSR.g13368.t1.cds</fullName>
    </submittedName>
</protein>
<feature type="compositionally biased region" description="Basic residues" evidence="1">
    <location>
        <begin position="31"/>
        <end position="41"/>
    </location>
</feature>
<feature type="region of interest" description="Disordered" evidence="1">
    <location>
        <begin position="31"/>
        <end position="50"/>
    </location>
</feature>
<dbReference type="EMBL" id="OU015569">
    <property type="protein sequence ID" value="CAG5094229.1"/>
    <property type="molecule type" value="Genomic_DNA"/>
</dbReference>
<dbReference type="SUPFAM" id="SSF47473">
    <property type="entry name" value="EF-hand"/>
    <property type="match status" value="1"/>
</dbReference>
<proteinExistence type="predicted"/>
<dbReference type="Proteomes" id="UP001158576">
    <property type="component" value="Chromosome XSR"/>
</dbReference>
<name>A0ABN7SF24_OIKDI</name>
<accession>A0ABN7SF24</accession>
<dbReference type="Gene3D" id="1.10.238.10">
    <property type="entry name" value="EF-hand"/>
    <property type="match status" value="1"/>
</dbReference>
<evidence type="ECO:0000313" key="3">
    <source>
        <dbReference type="Proteomes" id="UP001158576"/>
    </source>
</evidence>
<evidence type="ECO:0000256" key="1">
    <source>
        <dbReference type="SAM" id="MobiDB-lite"/>
    </source>
</evidence>
<reference evidence="2 3" key="1">
    <citation type="submission" date="2021-04" db="EMBL/GenBank/DDBJ databases">
        <authorList>
            <person name="Bliznina A."/>
        </authorList>
    </citation>
    <scope>NUCLEOTIDE SEQUENCE [LARGE SCALE GENOMIC DNA]</scope>
</reference>
<organism evidence="2 3">
    <name type="scientific">Oikopleura dioica</name>
    <name type="common">Tunicate</name>
    <dbReference type="NCBI Taxonomy" id="34765"/>
    <lineage>
        <taxon>Eukaryota</taxon>
        <taxon>Metazoa</taxon>
        <taxon>Chordata</taxon>
        <taxon>Tunicata</taxon>
        <taxon>Appendicularia</taxon>
        <taxon>Copelata</taxon>
        <taxon>Oikopleuridae</taxon>
        <taxon>Oikopleura</taxon>
    </lineage>
</organism>
<keyword evidence="3" id="KW-1185">Reference proteome</keyword>
<sequence length="112" mass="12993">MLTVKENEKAYQELFEAFGVFETIEKDLIKKRPRHHHHHRHTPPEGSISRSFLIQALKSHGEPFSEEELSHFVKTMDISGSDEAHFHYAFFVESITGRAMALEHEEDSDDSD</sequence>